<dbReference type="Proteomes" id="UP000038045">
    <property type="component" value="Unplaced"/>
</dbReference>
<feature type="compositionally biased region" description="Basic and acidic residues" evidence="1">
    <location>
        <begin position="135"/>
        <end position="156"/>
    </location>
</feature>
<sequence length="193" mass="22221">MILIFGSLFSINAQVRDTEEESRFIASYRYLIFLDLDISYQNMNEELTTDTNKIDDFIRKRQSSYLISKRQDNEQLLSDIPNEIDNDETFVNGEAIHDSLGHLKDTTNQNNDKSQLDKNENIDVDTSEQLENVESNEKNEETSKINEENGIIDRVKRVNKAGSSHKNRASLNRVLSTKNKGNSDSNPKTWTEN</sequence>
<feature type="compositionally biased region" description="Polar residues" evidence="1">
    <location>
        <begin position="169"/>
        <end position="193"/>
    </location>
</feature>
<evidence type="ECO:0000256" key="1">
    <source>
        <dbReference type="SAM" id="MobiDB-lite"/>
    </source>
</evidence>
<evidence type="ECO:0000313" key="2">
    <source>
        <dbReference type="Proteomes" id="UP000038045"/>
    </source>
</evidence>
<accession>A0A0N4ZCS8</accession>
<organism evidence="2 3">
    <name type="scientific">Parastrongyloides trichosuri</name>
    <name type="common">Possum-specific nematode worm</name>
    <dbReference type="NCBI Taxonomy" id="131310"/>
    <lineage>
        <taxon>Eukaryota</taxon>
        <taxon>Metazoa</taxon>
        <taxon>Ecdysozoa</taxon>
        <taxon>Nematoda</taxon>
        <taxon>Chromadorea</taxon>
        <taxon>Rhabditida</taxon>
        <taxon>Tylenchina</taxon>
        <taxon>Panagrolaimomorpha</taxon>
        <taxon>Strongyloidoidea</taxon>
        <taxon>Strongyloididae</taxon>
        <taxon>Parastrongyloides</taxon>
    </lineage>
</organism>
<reference evidence="3" key="1">
    <citation type="submission" date="2017-02" db="UniProtKB">
        <authorList>
            <consortium name="WormBaseParasite"/>
        </authorList>
    </citation>
    <scope>IDENTIFICATION</scope>
</reference>
<dbReference type="WBParaSite" id="PTRK_0000533000.1">
    <property type="protein sequence ID" value="PTRK_0000533000.1"/>
    <property type="gene ID" value="PTRK_0000533000"/>
</dbReference>
<name>A0A0N4ZCS8_PARTI</name>
<protein>
    <submittedName>
        <fullName evidence="3">Secreted protein</fullName>
    </submittedName>
</protein>
<feature type="compositionally biased region" description="Basic residues" evidence="1">
    <location>
        <begin position="157"/>
        <end position="168"/>
    </location>
</feature>
<dbReference type="AlphaFoldDB" id="A0A0N4ZCS8"/>
<feature type="region of interest" description="Disordered" evidence="1">
    <location>
        <begin position="101"/>
        <end position="193"/>
    </location>
</feature>
<proteinExistence type="predicted"/>
<evidence type="ECO:0000313" key="3">
    <source>
        <dbReference type="WBParaSite" id="PTRK_0000533000.1"/>
    </source>
</evidence>
<keyword evidence="2" id="KW-1185">Reference proteome</keyword>